<dbReference type="Pfam" id="PF15901">
    <property type="entry name" value="Sortilin_C"/>
    <property type="match status" value="1"/>
</dbReference>
<dbReference type="SUPFAM" id="SSF110296">
    <property type="entry name" value="Oligoxyloglucan reducing end-specific cellobiohydrolase"/>
    <property type="match status" value="1"/>
</dbReference>
<keyword evidence="1" id="KW-0677">Repeat</keyword>
<evidence type="ECO:0000259" key="2">
    <source>
        <dbReference type="Pfam" id="PF15901"/>
    </source>
</evidence>
<dbReference type="InterPro" id="IPR031778">
    <property type="entry name" value="Sortilin_N"/>
</dbReference>
<dbReference type="GO" id="GO:0006623">
    <property type="term" value="P:protein targeting to vacuole"/>
    <property type="evidence" value="ECO:0007669"/>
    <property type="project" value="TreeGrafter"/>
</dbReference>
<dbReference type="OrthoDB" id="3048515at2759"/>
<evidence type="ECO:0000256" key="1">
    <source>
        <dbReference type="ARBA" id="ARBA00022737"/>
    </source>
</evidence>
<dbReference type="PANTHER" id="PTHR12106:SF27">
    <property type="entry name" value="SORTILIN-RELATED RECEPTOR"/>
    <property type="match status" value="1"/>
</dbReference>
<evidence type="ECO:0000259" key="3">
    <source>
        <dbReference type="Pfam" id="PF15902"/>
    </source>
</evidence>
<dbReference type="EMBL" id="JAEFCI010000461">
    <property type="protein sequence ID" value="KAG5463533.1"/>
    <property type="molecule type" value="Genomic_DNA"/>
</dbReference>
<evidence type="ECO:0000313" key="4">
    <source>
        <dbReference type="EMBL" id="KAG5463533.1"/>
    </source>
</evidence>
<dbReference type="Pfam" id="PF15902">
    <property type="entry name" value="Sortilin-Vps10"/>
    <property type="match status" value="1"/>
</dbReference>
<dbReference type="GO" id="GO:0006895">
    <property type="term" value="P:Golgi to endosome transport"/>
    <property type="evidence" value="ECO:0007669"/>
    <property type="project" value="TreeGrafter"/>
</dbReference>
<accession>A0A8H8A2L9</accession>
<reference evidence="4 5" key="1">
    <citation type="journal article" name="Sci. Rep.">
        <title>Genome-scale phylogenetic analyses confirm Olpidium as the closest living zoosporic fungus to the non-flagellated, terrestrial fungi.</title>
        <authorList>
            <person name="Chang Y."/>
            <person name="Rochon D."/>
            <person name="Sekimoto S."/>
            <person name="Wang Y."/>
            <person name="Chovatia M."/>
            <person name="Sandor L."/>
            <person name="Salamov A."/>
            <person name="Grigoriev I.V."/>
            <person name="Stajich J.E."/>
            <person name="Spatafora J.W."/>
        </authorList>
    </citation>
    <scope>NUCLEOTIDE SEQUENCE [LARGE SCALE GENOMIC DNA]</scope>
    <source>
        <strain evidence="4">S191</strain>
    </source>
</reference>
<dbReference type="GO" id="GO:0005794">
    <property type="term" value="C:Golgi apparatus"/>
    <property type="evidence" value="ECO:0007669"/>
    <property type="project" value="TreeGrafter"/>
</dbReference>
<dbReference type="InterPro" id="IPR050310">
    <property type="entry name" value="VPS10-sortilin"/>
</dbReference>
<dbReference type="PANTHER" id="PTHR12106">
    <property type="entry name" value="SORTILIN RELATED"/>
    <property type="match status" value="1"/>
</dbReference>
<sequence>MTSYTESNTYLSRDAGNTWTKIRDGESHWGIGDSGGILVVVDDEAPTTEVSEQPVRVALIAIEPTWRSTSFLILGKLLPPDTSDARTVVVHLDFSGVFDRKCDVPGCNAGLAGEGDLSTVASTSADFEKWHPTASQCQMGHEVVFWRRKQDSACFVGEKLVNVKVERKNCECTKDDFEWYNAIIFVGPKFTLLGLLCPRTPF</sequence>
<protein>
    <submittedName>
        <fullName evidence="4">Uncharacterized protein</fullName>
    </submittedName>
</protein>
<keyword evidence="5" id="KW-1185">Reference proteome</keyword>
<dbReference type="Gene3D" id="2.10.70.80">
    <property type="match status" value="1"/>
</dbReference>
<evidence type="ECO:0000313" key="5">
    <source>
        <dbReference type="Proteomes" id="UP000673691"/>
    </source>
</evidence>
<feature type="domain" description="Sortilin N-terminal" evidence="3">
    <location>
        <begin position="2"/>
        <end position="51"/>
    </location>
</feature>
<dbReference type="Proteomes" id="UP000673691">
    <property type="component" value="Unassembled WGS sequence"/>
</dbReference>
<comment type="caution">
    <text evidence="4">The sequence shown here is derived from an EMBL/GenBank/DDBJ whole genome shotgun (WGS) entry which is preliminary data.</text>
</comment>
<dbReference type="GO" id="GO:0005829">
    <property type="term" value="C:cytosol"/>
    <property type="evidence" value="ECO:0007669"/>
    <property type="project" value="GOC"/>
</dbReference>
<dbReference type="GO" id="GO:0006896">
    <property type="term" value="P:Golgi to vacuole transport"/>
    <property type="evidence" value="ECO:0007669"/>
    <property type="project" value="TreeGrafter"/>
</dbReference>
<dbReference type="GO" id="GO:0016020">
    <property type="term" value="C:membrane"/>
    <property type="evidence" value="ECO:0007669"/>
    <property type="project" value="TreeGrafter"/>
</dbReference>
<organism evidence="4 5">
    <name type="scientific">Olpidium bornovanus</name>
    <dbReference type="NCBI Taxonomy" id="278681"/>
    <lineage>
        <taxon>Eukaryota</taxon>
        <taxon>Fungi</taxon>
        <taxon>Fungi incertae sedis</taxon>
        <taxon>Olpidiomycota</taxon>
        <taxon>Olpidiomycotina</taxon>
        <taxon>Olpidiomycetes</taxon>
        <taxon>Olpidiales</taxon>
        <taxon>Olpidiaceae</taxon>
        <taxon>Olpidium</taxon>
    </lineage>
</organism>
<name>A0A8H8A2L9_9FUNG</name>
<proteinExistence type="predicted"/>
<feature type="domain" description="Sortilin C-terminal" evidence="2">
    <location>
        <begin position="63"/>
        <end position="178"/>
    </location>
</feature>
<dbReference type="AlphaFoldDB" id="A0A8H8A2L9"/>
<gene>
    <name evidence="4" type="ORF">BJ554DRAFT_6679</name>
</gene>
<dbReference type="InterPro" id="IPR031777">
    <property type="entry name" value="Sortilin_C"/>
</dbReference>